<organism evidence="1 2">
    <name type="scientific">Cymbomonas tetramitiformis</name>
    <dbReference type="NCBI Taxonomy" id="36881"/>
    <lineage>
        <taxon>Eukaryota</taxon>
        <taxon>Viridiplantae</taxon>
        <taxon>Chlorophyta</taxon>
        <taxon>Pyramimonadophyceae</taxon>
        <taxon>Pyramimonadales</taxon>
        <taxon>Pyramimonadaceae</taxon>
        <taxon>Cymbomonas</taxon>
    </lineage>
</organism>
<protein>
    <submittedName>
        <fullName evidence="1">Uncharacterized protein</fullName>
    </submittedName>
</protein>
<proteinExistence type="predicted"/>
<evidence type="ECO:0000313" key="1">
    <source>
        <dbReference type="EMBL" id="KAK3276197.1"/>
    </source>
</evidence>
<dbReference type="AlphaFoldDB" id="A0AAE0L8W1"/>
<dbReference type="Proteomes" id="UP001190700">
    <property type="component" value="Unassembled WGS sequence"/>
</dbReference>
<dbReference type="EMBL" id="LGRX02006712">
    <property type="protein sequence ID" value="KAK3276197.1"/>
    <property type="molecule type" value="Genomic_DNA"/>
</dbReference>
<keyword evidence="2" id="KW-1185">Reference proteome</keyword>
<sequence length="146" mass="15869">MSTGPQRARMAAVRSALISLRVHRQHFTIGYGLVVSGGVCAPDTKLESIALTIDNECFDYFDLIPPLPSPSPYAPLGHHLVVSGGAFTPTSPFGLGTARALVNIVFLALDVLCHRERRRRTLEPKPRFTRQFGVVFVVCSVPILAA</sequence>
<accession>A0AAE0L8W1</accession>
<comment type="caution">
    <text evidence="1">The sequence shown here is derived from an EMBL/GenBank/DDBJ whole genome shotgun (WGS) entry which is preliminary data.</text>
</comment>
<gene>
    <name evidence="1" type="ORF">CYMTET_15714</name>
</gene>
<evidence type="ECO:0000313" key="2">
    <source>
        <dbReference type="Proteomes" id="UP001190700"/>
    </source>
</evidence>
<reference evidence="1 2" key="1">
    <citation type="journal article" date="2015" name="Genome Biol. Evol.">
        <title>Comparative Genomics of a Bacterivorous Green Alga Reveals Evolutionary Causalities and Consequences of Phago-Mixotrophic Mode of Nutrition.</title>
        <authorList>
            <person name="Burns J.A."/>
            <person name="Paasch A."/>
            <person name="Narechania A."/>
            <person name="Kim E."/>
        </authorList>
    </citation>
    <scope>NUCLEOTIDE SEQUENCE [LARGE SCALE GENOMIC DNA]</scope>
    <source>
        <strain evidence="1 2">PLY_AMNH</strain>
    </source>
</reference>
<name>A0AAE0L8W1_9CHLO</name>